<evidence type="ECO:0000259" key="9">
    <source>
        <dbReference type="PROSITE" id="PS50048"/>
    </source>
</evidence>
<dbReference type="SMART" id="SM00066">
    <property type="entry name" value="GAL4"/>
    <property type="match status" value="1"/>
</dbReference>
<keyword evidence="11" id="KW-1185">Reference proteome</keyword>
<dbReference type="Pfam" id="PF00172">
    <property type="entry name" value="Zn_clus"/>
    <property type="match status" value="1"/>
</dbReference>
<dbReference type="SMART" id="SM00906">
    <property type="entry name" value="Fungal_trans"/>
    <property type="match status" value="1"/>
</dbReference>
<dbReference type="GO" id="GO:0008270">
    <property type="term" value="F:zinc ion binding"/>
    <property type="evidence" value="ECO:0007669"/>
    <property type="project" value="InterPro"/>
</dbReference>
<dbReference type="InterPro" id="IPR036864">
    <property type="entry name" value="Zn2-C6_fun-type_DNA-bd_sf"/>
</dbReference>
<dbReference type="GO" id="GO:0006351">
    <property type="term" value="P:DNA-templated transcription"/>
    <property type="evidence" value="ECO:0007669"/>
    <property type="project" value="InterPro"/>
</dbReference>
<dbReference type="InParanoid" id="A0A090C968"/>
<feature type="compositionally biased region" description="Low complexity" evidence="8">
    <location>
        <begin position="815"/>
        <end position="825"/>
    </location>
</feature>
<dbReference type="AlphaFoldDB" id="A0A090C968"/>
<name>A0A090C968_PODAN</name>
<keyword evidence="5" id="KW-0238">DNA-binding</keyword>
<dbReference type="GO" id="GO:0005634">
    <property type="term" value="C:nucleus"/>
    <property type="evidence" value="ECO:0007669"/>
    <property type="project" value="UniProtKB-SubCell"/>
</dbReference>
<dbReference type="InterPro" id="IPR001138">
    <property type="entry name" value="Zn2Cys6_DnaBD"/>
</dbReference>
<dbReference type="PROSITE" id="PS00463">
    <property type="entry name" value="ZN2_CY6_FUNGAL_1"/>
    <property type="match status" value="1"/>
</dbReference>
<evidence type="ECO:0000313" key="11">
    <source>
        <dbReference type="Proteomes" id="UP000001197"/>
    </source>
</evidence>
<proteinExistence type="predicted"/>
<keyword evidence="4" id="KW-0805">Transcription regulation</keyword>
<dbReference type="Pfam" id="PF04082">
    <property type="entry name" value="Fungal_trans"/>
    <property type="match status" value="1"/>
</dbReference>
<evidence type="ECO:0000313" key="10">
    <source>
        <dbReference type="EMBL" id="CDP23251.1"/>
    </source>
</evidence>
<keyword evidence="2" id="KW-0479">Metal-binding</keyword>
<protein>
    <recommendedName>
        <fullName evidence="9">Zn(2)-C6 fungal-type domain-containing protein</fullName>
    </recommendedName>
</protein>
<evidence type="ECO:0000256" key="1">
    <source>
        <dbReference type="ARBA" id="ARBA00004123"/>
    </source>
</evidence>
<evidence type="ECO:0000256" key="7">
    <source>
        <dbReference type="ARBA" id="ARBA00023242"/>
    </source>
</evidence>
<dbReference type="Proteomes" id="UP000001197">
    <property type="component" value="Chromosome 1"/>
</dbReference>
<dbReference type="EMBL" id="FO904936">
    <property type="protein sequence ID" value="CDP23251.1"/>
    <property type="molecule type" value="Genomic_DNA"/>
</dbReference>
<dbReference type="InterPro" id="IPR007219">
    <property type="entry name" value="XnlR_reg_dom"/>
</dbReference>
<evidence type="ECO:0000256" key="4">
    <source>
        <dbReference type="ARBA" id="ARBA00023015"/>
    </source>
</evidence>
<dbReference type="SUPFAM" id="SSF57701">
    <property type="entry name" value="Zn2/Cys6 DNA-binding domain"/>
    <property type="match status" value="1"/>
</dbReference>
<feature type="region of interest" description="Disordered" evidence="8">
    <location>
        <begin position="696"/>
        <end position="715"/>
    </location>
</feature>
<dbReference type="PROSITE" id="PS50048">
    <property type="entry name" value="ZN2_CY6_FUNGAL_2"/>
    <property type="match status" value="1"/>
</dbReference>
<feature type="region of interest" description="Disordered" evidence="8">
    <location>
        <begin position="1"/>
        <end position="33"/>
    </location>
</feature>
<dbReference type="STRING" id="515849.A0A090C968"/>
<dbReference type="GO" id="GO:0000981">
    <property type="term" value="F:DNA-binding transcription factor activity, RNA polymerase II-specific"/>
    <property type="evidence" value="ECO:0007669"/>
    <property type="project" value="InterPro"/>
</dbReference>
<reference evidence="11" key="2">
    <citation type="journal article" date="2014" name="Genetics">
        <title>Maintaining two mating types: Structure of the mating type locus and its role in heterokaryosis in Podospora anserina.</title>
        <authorList>
            <person name="Grognet P."/>
            <person name="Bidard F."/>
            <person name="Kuchly C."/>
            <person name="Tong L.C.H."/>
            <person name="Coppin E."/>
            <person name="Benkhali J.A."/>
            <person name="Couloux A."/>
            <person name="Wincker P."/>
            <person name="Debuchy R."/>
            <person name="Silar P."/>
        </authorList>
    </citation>
    <scope>GENOME REANNOTATION</scope>
    <source>
        <strain evidence="11">S / ATCC MYA-4624 / DSM 980 / FGSC 10383</strain>
    </source>
</reference>
<reference evidence="10 11" key="1">
    <citation type="journal article" date="2008" name="Genome Biol.">
        <title>The genome sequence of the model ascomycete fungus Podospora anserina.</title>
        <authorList>
            <person name="Espagne E."/>
            <person name="Lespinet O."/>
            <person name="Malagnac F."/>
            <person name="Da Silva C."/>
            <person name="Jaillon O."/>
            <person name="Porcel B.M."/>
            <person name="Couloux A."/>
            <person name="Aury J.-M."/>
            <person name="Segurens B."/>
            <person name="Poulain J."/>
            <person name="Anthouard V."/>
            <person name="Grossetete S."/>
            <person name="Khalili H."/>
            <person name="Coppin E."/>
            <person name="Dequard-Chablat M."/>
            <person name="Picard M."/>
            <person name="Contamine V."/>
            <person name="Arnaise S."/>
            <person name="Bourdais A."/>
            <person name="Berteaux-Lecellier V."/>
            <person name="Gautheret D."/>
            <person name="de Vries R.P."/>
            <person name="Battaglia E."/>
            <person name="Coutinho P.M."/>
            <person name="Danchin E.G.J."/>
            <person name="Henrissat B."/>
            <person name="El Khoury R."/>
            <person name="Sainsard-Chanet A."/>
            <person name="Boivin A."/>
            <person name="Pinan-Lucarre B."/>
            <person name="Sellem C.H."/>
            <person name="Debuchy R."/>
            <person name="Wincker P."/>
            <person name="Weissenbach J."/>
            <person name="Silar P."/>
        </authorList>
    </citation>
    <scope>NUCLEOTIDE SEQUENCE [LARGE SCALE GENOMIC DNA]</scope>
    <source>
        <strain evidence="11">S / ATCC MYA-4624 / DSM 980 / FGSC 10383</strain>
    </source>
</reference>
<keyword evidence="7" id="KW-0539">Nucleus</keyword>
<accession>A0A090C968</accession>
<evidence type="ECO:0000256" key="3">
    <source>
        <dbReference type="ARBA" id="ARBA00022833"/>
    </source>
</evidence>
<dbReference type="eggNOG" id="ENOG502QVF9">
    <property type="taxonomic scope" value="Eukaryota"/>
</dbReference>
<evidence type="ECO:0000256" key="5">
    <source>
        <dbReference type="ARBA" id="ARBA00023125"/>
    </source>
</evidence>
<keyword evidence="6" id="KW-0804">Transcription</keyword>
<dbReference type="CDD" id="cd12148">
    <property type="entry name" value="fungal_TF_MHR"/>
    <property type="match status" value="1"/>
</dbReference>
<dbReference type="PANTHER" id="PTHR31313">
    <property type="entry name" value="TY1 ENHANCER ACTIVATOR"/>
    <property type="match status" value="1"/>
</dbReference>
<organism evidence="10 11">
    <name type="scientific">Podospora anserina (strain S / ATCC MYA-4624 / DSM 980 / FGSC 10383)</name>
    <name type="common">Pleurage anserina</name>
    <dbReference type="NCBI Taxonomy" id="515849"/>
    <lineage>
        <taxon>Eukaryota</taxon>
        <taxon>Fungi</taxon>
        <taxon>Dikarya</taxon>
        <taxon>Ascomycota</taxon>
        <taxon>Pezizomycotina</taxon>
        <taxon>Sordariomycetes</taxon>
        <taxon>Sordariomycetidae</taxon>
        <taxon>Sordariales</taxon>
        <taxon>Podosporaceae</taxon>
        <taxon>Podospora</taxon>
        <taxon>Podospora anserina</taxon>
    </lineage>
</organism>
<evidence type="ECO:0000256" key="6">
    <source>
        <dbReference type="ARBA" id="ARBA00023163"/>
    </source>
</evidence>
<feature type="domain" description="Zn(2)-C6 fungal-type" evidence="9">
    <location>
        <begin position="55"/>
        <end position="88"/>
    </location>
</feature>
<dbReference type="CDD" id="cd00067">
    <property type="entry name" value="GAL4"/>
    <property type="match status" value="1"/>
</dbReference>
<keyword evidence="3" id="KW-0862">Zinc</keyword>
<comment type="subcellular location">
    <subcellularLocation>
        <location evidence="1">Nucleus</location>
    </subcellularLocation>
</comment>
<feature type="region of interest" description="Disordered" evidence="8">
    <location>
        <begin position="792"/>
        <end position="825"/>
    </location>
</feature>
<feature type="region of interest" description="Disordered" evidence="8">
    <location>
        <begin position="94"/>
        <end position="115"/>
    </location>
</feature>
<dbReference type="InterPro" id="IPR051615">
    <property type="entry name" value="Transcr_Regulatory_Elem"/>
</dbReference>
<feature type="compositionally biased region" description="Gly residues" evidence="8">
    <location>
        <begin position="803"/>
        <end position="814"/>
    </location>
</feature>
<dbReference type="GO" id="GO:0003677">
    <property type="term" value="F:DNA binding"/>
    <property type="evidence" value="ECO:0007669"/>
    <property type="project" value="UniProtKB-KW"/>
</dbReference>
<dbReference type="PANTHER" id="PTHR31313:SF79">
    <property type="entry name" value="C6 FINGER DOMAIN-CONTAINING PROTEIN"/>
    <property type="match status" value="1"/>
</dbReference>
<sequence>MSNDPTVRRLLPQNSQMGSFSFAPPAYQQQPRETQKNYVFVDEHNRHKRLKVMRACEGCRRRKIKCDAATTNTWPCSACIRLKLVCVRPNGFDGSSEPQVYEPPRSQFETSHVHEGFRQPLPLQDQQQLLGHAPKPNLYAPQTSYQDTSALYHAVQYSDSQTVPHNLQYQPVHHAVSAVNVVDHQYGAQAAFPTPPMQQPSHPASPADTYQSEYAQQDLADLLGSLKVNEAGTAPYLNSKMQSMREEDPVVEEGDEYKSLLPPLTAGLGGSKIRIPPELMPDDDTVLQYLDLYFTNAHPYVPVLDKAHFYQQWHDNRESISPLLLEAMFAISGRLADEPAQGQQWLALATRHADSFMDIPRLSTLQALMILLKARESAPKRGYYYRSWMSIEQCVQLGKDLGLDEHYGDHRHGRSCGSSPSECALKTRIWQTLFMVEMMIGSPQGRTDFQVEEDTVDFNVPRLLPNQDESEYHVSRNFTYLARVVRNVSRMVVVYGRLKKSKEVKEWGLDPDFVQISPALDAWLAEIPADMSITYPANGSPPWLPSAFVGNVHSYYYLSIILFNRPQLAFLSPSTPGGQWKHHMLVSYNAAKMLCRLQEAVMGAYGLNGLLCMQRGINFTIYAVLACIVLHLVALTSPDPDLNSEAREYFTRHMRILEKCMSSWPMPDMQRQIDSVREAFSADVRKPFVLKPSFPYGSPHSNSHPSPPGPRLLDTQVPHSQVSYSLPITPISTVGPLDSKSDSSPGVQSLGMMPSGHGAQAPAAVPQSSLALAEAPPAWNPSRIFDQWNTSFGTPPVQSSPTGGQGGGGGGGGAMSASSGASDTASIHDMHAVQAQLRTAAQQQQPMPAAAAQYSAAVAPVQNFVTPAMWQESVASVYEAGGGLKRGWDYDGHMPVSKRHH</sequence>
<evidence type="ECO:0000256" key="2">
    <source>
        <dbReference type="ARBA" id="ARBA00022723"/>
    </source>
</evidence>
<evidence type="ECO:0000256" key="8">
    <source>
        <dbReference type="SAM" id="MobiDB-lite"/>
    </source>
</evidence>
<dbReference type="Gene3D" id="4.10.240.10">
    <property type="entry name" value="Zn(2)-C6 fungal-type DNA-binding domain"/>
    <property type="match status" value="1"/>
</dbReference>
<feature type="region of interest" description="Disordered" evidence="8">
    <location>
        <begin position="729"/>
        <end position="762"/>
    </location>
</feature>